<proteinExistence type="predicted"/>
<evidence type="ECO:0000313" key="2">
    <source>
        <dbReference type="EMBL" id="HIV61290.1"/>
    </source>
</evidence>
<evidence type="ECO:0000256" key="1">
    <source>
        <dbReference type="SAM" id="Coils"/>
    </source>
</evidence>
<evidence type="ECO:0008006" key="4">
    <source>
        <dbReference type="Google" id="ProtNLM"/>
    </source>
</evidence>
<keyword evidence="1" id="KW-0175">Coiled coil</keyword>
<dbReference type="EMBL" id="DXIE01000003">
    <property type="protein sequence ID" value="HIV61290.1"/>
    <property type="molecule type" value="Genomic_DNA"/>
</dbReference>
<evidence type="ECO:0000313" key="3">
    <source>
        <dbReference type="Proteomes" id="UP000886808"/>
    </source>
</evidence>
<reference evidence="2" key="2">
    <citation type="submission" date="2021-04" db="EMBL/GenBank/DDBJ databases">
        <authorList>
            <person name="Gilroy R."/>
        </authorList>
    </citation>
    <scope>NUCLEOTIDE SEQUENCE</scope>
    <source>
        <strain evidence="2">CHK193-4272</strain>
    </source>
</reference>
<organism evidence="2 3">
    <name type="scientific">Candidatus Butyricicoccus avistercoris</name>
    <dbReference type="NCBI Taxonomy" id="2838518"/>
    <lineage>
        <taxon>Bacteria</taxon>
        <taxon>Bacillati</taxon>
        <taxon>Bacillota</taxon>
        <taxon>Clostridia</taxon>
        <taxon>Eubacteriales</taxon>
        <taxon>Butyricicoccaceae</taxon>
        <taxon>Butyricicoccus</taxon>
    </lineage>
</organism>
<sequence>MTLARRAAHLQGLFEGMQLDETKKETKIIAEILDILAETTEELQRLSNENAALKQAISNTDTFLDDSDEEDVDIDDGADYQVICPTCGEIMYLDYATIELGSVDCKNCGELLEFDLSDLEEEDI</sequence>
<reference evidence="2" key="1">
    <citation type="journal article" date="2021" name="PeerJ">
        <title>Extensive microbial diversity within the chicken gut microbiome revealed by metagenomics and culture.</title>
        <authorList>
            <person name="Gilroy R."/>
            <person name="Ravi A."/>
            <person name="Getino M."/>
            <person name="Pursley I."/>
            <person name="Horton D.L."/>
            <person name="Alikhan N.F."/>
            <person name="Baker D."/>
            <person name="Gharbi K."/>
            <person name="Hall N."/>
            <person name="Watson M."/>
            <person name="Adriaenssens E.M."/>
            <person name="Foster-Nyarko E."/>
            <person name="Jarju S."/>
            <person name="Secka A."/>
            <person name="Antonio M."/>
            <person name="Oren A."/>
            <person name="Chaudhuri R.R."/>
            <person name="La Ragione R."/>
            <person name="Hildebrand F."/>
            <person name="Pallen M.J."/>
        </authorList>
    </citation>
    <scope>NUCLEOTIDE SEQUENCE</scope>
    <source>
        <strain evidence="2">CHK193-4272</strain>
    </source>
</reference>
<dbReference type="NCBIfam" id="NF045650">
    <property type="entry name" value="CD1247_Nterm"/>
    <property type="match status" value="1"/>
</dbReference>
<feature type="coiled-coil region" evidence="1">
    <location>
        <begin position="29"/>
        <end position="56"/>
    </location>
</feature>
<dbReference type="Proteomes" id="UP000886808">
    <property type="component" value="Unassembled WGS sequence"/>
</dbReference>
<gene>
    <name evidence="2" type="ORF">H9746_00320</name>
</gene>
<accession>A0A9D1THW0</accession>
<dbReference type="InterPro" id="IPR054688">
    <property type="entry name" value="CD1247_N"/>
</dbReference>
<dbReference type="AlphaFoldDB" id="A0A9D1THW0"/>
<protein>
    <recommendedName>
        <fullName evidence="4">TFIIB-type domain-containing protein</fullName>
    </recommendedName>
</protein>
<name>A0A9D1THW0_9FIRM</name>
<comment type="caution">
    <text evidence="2">The sequence shown here is derived from an EMBL/GenBank/DDBJ whole genome shotgun (WGS) entry which is preliminary data.</text>
</comment>